<evidence type="ECO:0000256" key="2">
    <source>
        <dbReference type="ARBA" id="ARBA00022692"/>
    </source>
</evidence>
<comment type="subcellular location">
    <subcellularLocation>
        <location evidence="1">Cell membrane</location>
        <topology evidence="1">Multi-pass membrane protein</topology>
    </subcellularLocation>
</comment>
<dbReference type="AlphaFoldDB" id="A0A6F8XW82"/>
<evidence type="ECO:0000256" key="4">
    <source>
        <dbReference type="ARBA" id="ARBA00023136"/>
    </source>
</evidence>
<feature type="transmembrane region" description="Helical" evidence="5">
    <location>
        <begin position="263"/>
        <end position="286"/>
    </location>
</feature>
<keyword evidence="4 5" id="KW-0472">Membrane</keyword>
<reference evidence="7 8" key="1">
    <citation type="submission" date="2020-03" db="EMBL/GenBank/DDBJ databases">
        <title>Whole genome shotgun sequence of Phytohabitans flavus NBRC 107702.</title>
        <authorList>
            <person name="Komaki H."/>
            <person name="Tamura T."/>
        </authorList>
    </citation>
    <scope>NUCLEOTIDE SEQUENCE [LARGE SCALE GENOMIC DNA]</scope>
    <source>
        <strain evidence="7 8">NBRC 107702</strain>
    </source>
</reference>
<dbReference type="Pfam" id="PF07690">
    <property type="entry name" value="MFS_1"/>
    <property type="match status" value="1"/>
</dbReference>
<evidence type="ECO:0000256" key="3">
    <source>
        <dbReference type="ARBA" id="ARBA00022989"/>
    </source>
</evidence>
<dbReference type="Gene3D" id="1.20.1250.20">
    <property type="entry name" value="MFS general substrate transporter like domains"/>
    <property type="match status" value="1"/>
</dbReference>
<feature type="transmembrane region" description="Helical" evidence="5">
    <location>
        <begin position="41"/>
        <end position="61"/>
    </location>
</feature>
<keyword evidence="8" id="KW-1185">Reference proteome</keyword>
<evidence type="ECO:0000256" key="5">
    <source>
        <dbReference type="SAM" id="Phobius"/>
    </source>
</evidence>
<feature type="transmembrane region" description="Helical" evidence="5">
    <location>
        <begin position="204"/>
        <end position="226"/>
    </location>
</feature>
<dbReference type="PANTHER" id="PTHR23534:SF1">
    <property type="entry name" value="MAJOR FACILITATOR SUPERFAMILY PROTEIN"/>
    <property type="match status" value="1"/>
</dbReference>
<dbReference type="KEGG" id="pfla:Pflav_044800"/>
<feature type="transmembrane region" description="Helical" evidence="5">
    <location>
        <begin position="131"/>
        <end position="155"/>
    </location>
</feature>
<feature type="transmembrane region" description="Helical" evidence="5">
    <location>
        <begin position="175"/>
        <end position="198"/>
    </location>
</feature>
<proteinExistence type="predicted"/>
<organism evidence="7 8">
    <name type="scientific">Phytohabitans flavus</name>
    <dbReference type="NCBI Taxonomy" id="1076124"/>
    <lineage>
        <taxon>Bacteria</taxon>
        <taxon>Bacillati</taxon>
        <taxon>Actinomycetota</taxon>
        <taxon>Actinomycetes</taxon>
        <taxon>Micromonosporales</taxon>
        <taxon>Micromonosporaceae</taxon>
    </lineage>
</organism>
<feature type="transmembrane region" description="Helical" evidence="5">
    <location>
        <begin position="321"/>
        <end position="342"/>
    </location>
</feature>
<evidence type="ECO:0000256" key="1">
    <source>
        <dbReference type="ARBA" id="ARBA00004651"/>
    </source>
</evidence>
<keyword evidence="2 5" id="KW-0812">Transmembrane</keyword>
<dbReference type="InterPro" id="IPR020846">
    <property type="entry name" value="MFS_dom"/>
</dbReference>
<gene>
    <name evidence="7" type="ORF">Pflav_044800</name>
</gene>
<evidence type="ECO:0000313" key="8">
    <source>
        <dbReference type="Proteomes" id="UP000502508"/>
    </source>
</evidence>
<reference evidence="7 8" key="2">
    <citation type="submission" date="2020-03" db="EMBL/GenBank/DDBJ databases">
        <authorList>
            <person name="Ichikawa N."/>
            <person name="Kimura A."/>
            <person name="Kitahashi Y."/>
            <person name="Uohara A."/>
        </authorList>
    </citation>
    <scope>NUCLEOTIDE SEQUENCE [LARGE SCALE GENOMIC DNA]</scope>
    <source>
        <strain evidence="7 8">NBRC 107702</strain>
    </source>
</reference>
<name>A0A6F8XW82_9ACTN</name>
<feature type="domain" description="Major facilitator superfamily (MFS) profile" evidence="6">
    <location>
        <begin position="137"/>
        <end position="347"/>
    </location>
</feature>
<dbReference type="EMBL" id="AP022870">
    <property type="protein sequence ID" value="BCB78070.1"/>
    <property type="molecule type" value="Genomic_DNA"/>
</dbReference>
<dbReference type="Proteomes" id="UP000502508">
    <property type="component" value="Chromosome"/>
</dbReference>
<feature type="transmembrane region" description="Helical" evidence="5">
    <location>
        <begin position="238"/>
        <end position="257"/>
    </location>
</feature>
<dbReference type="GO" id="GO:0022857">
    <property type="term" value="F:transmembrane transporter activity"/>
    <property type="evidence" value="ECO:0007669"/>
    <property type="project" value="InterPro"/>
</dbReference>
<feature type="transmembrane region" description="Helical" evidence="5">
    <location>
        <begin position="12"/>
        <end position="34"/>
    </location>
</feature>
<dbReference type="GO" id="GO:0005886">
    <property type="term" value="C:plasma membrane"/>
    <property type="evidence" value="ECO:0007669"/>
    <property type="project" value="UniProtKB-SubCell"/>
</dbReference>
<evidence type="ECO:0000313" key="7">
    <source>
        <dbReference type="EMBL" id="BCB78070.1"/>
    </source>
</evidence>
<protein>
    <submittedName>
        <fullName evidence="7">MFS transporter</fullName>
    </submittedName>
</protein>
<accession>A0A6F8XW82</accession>
<sequence>MFARVFGDRWGGVPPTAGVLGVAAGSIGLTWLMGRTGRRSGLIAAYAVAAVGAGAAVAGALVEPLLVVGGLFLLGVGNAGSQLARYAGAELYPASRKGFALGAVAWAGTIGAVGGPAMLAPTAAAADTAGLPPLAGAFLLALAAAVVAGLVTTGVQRSGTPVSRAGQRKQTPIRFALVSMVVAHVVMVALMVAAPLHMDHHGHGLGTVGTVISLHVLGMYALAPFNGYLTDRYGSRRVLVAGVSTVGASAIVLVGAAHLSEAWFAVTLFALGYGWSLSMVGGSALLVRDVPPAEQLRVQGGVEAWVWGAAALATFTSTQLLAVGGYPLLATVCVTLVAVTLLRRRPR</sequence>
<dbReference type="InterPro" id="IPR036259">
    <property type="entry name" value="MFS_trans_sf"/>
</dbReference>
<dbReference type="PANTHER" id="PTHR23534">
    <property type="entry name" value="MFS PERMEASE"/>
    <property type="match status" value="1"/>
</dbReference>
<dbReference type="PROSITE" id="PS50850">
    <property type="entry name" value="MFS"/>
    <property type="match status" value="1"/>
</dbReference>
<evidence type="ECO:0000259" key="6">
    <source>
        <dbReference type="PROSITE" id="PS50850"/>
    </source>
</evidence>
<feature type="transmembrane region" description="Helical" evidence="5">
    <location>
        <begin position="99"/>
        <end position="119"/>
    </location>
</feature>
<feature type="transmembrane region" description="Helical" evidence="5">
    <location>
        <begin position="67"/>
        <end position="87"/>
    </location>
</feature>
<dbReference type="InterPro" id="IPR011701">
    <property type="entry name" value="MFS"/>
</dbReference>
<dbReference type="SUPFAM" id="SSF103473">
    <property type="entry name" value="MFS general substrate transporter"/>
    <property type="match status" value="1"/>
</dbReference>
<keyword evidence="3 5" id="KW-1133">Transmembrane helix</keyword>